<feature type="domain" description="ABC transmembrane type-1" evidence="9">
    <location>
        <begin position="207"/>
        <end position="415"/>
    </location>
</feature>
<sequence length="415" mass="47183">MTALNLNSKEHRYEIRSSDYLFIYYVVALLGCALSLFILQDELVIFNDSAAQDLETRLDPPPVSDYKMDPLRFLLLFGGSVGLAFFFEMLPRGCTRVQRESCEKENLSSYDQANLFSRLTFHYSQQMMSLGARKTLTPVDLKDPTPEELKTHVNYDIVSKTWERRVVRYYRRHPNAKSGTKNDKSLAGPSLILTVLDSYKWHIFPTMLLRLLSFALMYVPIFLFSYLLKFFTDYGEAIKNGTPPPAVIDGLLISVGIFLGNVFSALFLSMSSNDCTFMGIEARAALVAMIYRKSLKLSPSARSKSTLGEISNHMAVDAEIWMQAVNQLPLLLTIPLEISISIFLLYRLLGWSLIAGLAVFAIITPFQTKLGKSLFTHQRGKLKVMDSRLRLMTEVLSNIKIVKLQAWYDTICHRC</sequence>
<organism evidence="10 11">
    <name type="scientific">Entomortierella chlamydospora</name>
    <dbReference type="NCBI Taxonomy" id="101097"/>
    <lineage>
        <taxon>Eukaryota</taxon>
        <taxon>Fungi</taxon>
        <taxon>Fungi incertae sedis</taxon>
        <taxon>Mucoromycota</taxon>
        <taxon>Mortierellomycotina</taxon>
        <taxon>Mortierellomycetes</taxon>
        <taxon>Mortierellales</taxon>
        <taxon>Mortierellaceae</taxon>
        <taxon>Entomortierella</taxon>
    </lineage>
</organism>
<feature type="transmembrane region" description="Helical" evidence="8">
    <location>
        <begin position="338"/>
        <end position="363"/>
    </location>
</feature>
<dbReference type="CDD" id="cd18579">
    <property type="entry name" value="ABC_6TM_ABCC_D1"/>
    <property type="match status" value="1"/>
</dbReference>
<evidence type="ECO:0000256" key="6">
    <source>
        <dbReference type="ARBA" id="ARBA00022989"/>
    </source>
</evidence>
<keyword evidence="6 8" id="KW-1133">Transmembrane helix</keyword>
<evidence type="ECO:0000313" key="11">
    <source>
        <dbReference type="Proteomes" id="UP000703661"/>
    </source>
</evidence>
<dbReference type="Pfam" id="PF00664">
    <property type="entry name" value="ABC_membrane"/>
    <property type="match status" value="1"/>
</dbReference>
<dbReference type="PROSITE" id="PS50929">
    <property type="entry name" value="ABC_TM1F"/>
    <property type="match status" value="1"/>
</dbReference>
<proteinExistence type="predicted"/>
<keyword evidence="2" id="KW-0813">Transport</keyword>
<evidence type="ECO:0000256" key="3">
    <source>
        <dbReference type="ARBA" id="ARBA00022692"/>
    </source>
</evidence>
<comment type="caution">
    <text evidence="10">The sequence shown here is derived from an EMBL/GenBank/DDBJ whole genome shotgun (WGS) entry which is preliminary data.</text>
</comment>
<protein>
    <recommendedName>
        <fullName evidence="9">ABC transmembrane type-1 domain-containing protein</fullName>
    </recommendedName>
</protein>
<accession>A0A9P6SUS7</accession>
<dbReference type="SUPFAM" id="SSF90123">
    <property type="entry name" value="ABC transporter transmembrane region"/>
    <property type="match status" value="1"/>
</dbReference>
<dbReference type="EMBL" id="JAAAID010002778">
    <property type="protein sequence ID" value="KAG0004291.1"/>
    <property type="molecule type" value="Genomic_DNA"/>
</dbReference>
<evidence type="ECO:0000256" key="4">
    <source>
        <dbReference type="ARBA" id="ARBA00022741"/>
    </source>
</evidence>
<keyword evidence="11" id="KW-1185">Reference proteome</keyword>
<dbReference type="InterPro" id="IPR011527">
    <property type="entry name" value="ABC1_TM_dom"/>
</dbReference>
<dbReference type="Proteomes" id="UP000703661">
    <property type="component" value="Unassembled WGS sequence"/>
</dbReference>
<dbReference type="InterPro" id="IPR050173">
    <property type="entry name" value="ABC_transporter_C-like"/>
</dbReference>
<comment type="subcellular location">
    <subcellularLocation>
        <location evidence="1">Membrane</location>
        <topology evidence="1">Multi-pass membrane protein</topology>
    </subcellularLocation>
</comment>
<dbReference type="AlphaFoldDB" id="A0A9P6SUS7"/>
<evidence type="ECO:0000256" key="2">
    <source>
        <dbReference type="ARBA" id="ARBA00022448"/>
    </source>
</evidence>
<feature type="transmembrane region" description="Helical" evidence="8">
    <location>
        <begin position="248"/>
        <end position="268"/>
    </location>
</feature>
<feature type="transmembrane region" description="Helical" evidence="8">
    <location>
        <begin position="208"/>
        <end position="228"/>
    </location>
</feature>
<dbReference type="Gene3D" id="1.20.1560.10">
    <property type="entry name" value="ABC transporter type 1, transmembrane domain"/>
    <property type="match status" value="1"/>
</dbReference>
<dbReference type="GO" id="GO:0005524">
    <property type="term" value="F:ATP binding"/>
    <property type="evidence" value="ECO:0007669"/>
    <property type="project" value="UniProtKB-KW"/>
</dbReference>
<gene>
    <name evidence="10" type="ORF">BGZ80_005636</name>
</gene>
<name>A0A9P6SUS7_9FUNG</name>
<dbReference type="InterPro" id="IPR044746">
    <property type="entry name" value="ABCC_6TM_D1"/>
</dbReference>
<keyword evidence="7 8" id="KW-0472">Membrane</keyword>
<dbReference type="InterPro" id="IPR036640">
    <property type="entry name" value="ABC1_TM_sf"/>
</dbReference>
<dbReference type="GO" id="GO:0140359">
    <property type="term" value="F:ABC-type transporter activity"/>
    <property type="evidence" value="ECO:0007669"/>
    <property type="project" value="InterPro"/>
</dbReference>
<evidence type="ECO:0000256" key="8">
    <source>
        <dbReference type="SAM" id="Phobius"/>
    </source>
</evidence>
<feature type="transmembrane region" description="Helical" evidence="8">
    <location>
        <begin position="21"/>
        <end position="39"/>
    </location>
</feature>
<keyword evidence="3 8" id="KW-0812">Transmembrane</keyword>
<evidence type="ECO:0000256" key="5">
    <source>
        <dbReference type="ARBA" id="ARBA00022840"/>
    </source>
</evidence>
<evidence type="ECO:0000256" key="7">
    <source>
        <dbReference type="ARBA" id="ARBA00023136"/>
    </source>
</evidence>
<reference evidence="10" key="1">
    <citation type="journal article" date="2020" name="Fungal Divers.">
        <title>Resolving the Mortierellaceae phylogeny through synthesis of multi-gene phylogenetics and phylogenomics.</title>
        <authorList>
            <person name="Vandepol N."/>
            <person name="Liber J."/>
            <person name="Desiro A."/>
            <person name="Na H."/>
            <person name="Kennedy M."/>
            <person name="Barry K."/>
            <person name="Grigoriev I.V."/>
            <person name="Miller A.N."/>
            <person name="O'Donnell K."/>
            <person name="Stajich J.E."/>
            <person name="Bonito G."/>
        </authorList>
    </citation>
    <scope>NUCLEOTIDE SEQUENCE</scope>
    <source>
        <strain evidence="10">NRRL 2769</strain>
    </source>
</reference>
<evidence type="ECO:0000313" key="10">
    <source>
        <dbReference type="EMBL" id="KAG0004291.1"/>
    </source>
</evidence>
<dbReference type="GO" id="GO:0016020">
    <property type="term" value="C:membrane"/>
    <property type="evidence" value="ECO:0007669"/>
    <property type="project" value="UniProtKB-SubCell"/>
</dbReference>
<evidence type="ECO:0000256" key="1">
    <source>
        <dbReference type="ARBA" id="ARBA00004141"/>
    </source>
</evidence>
<evidence type="ECO:0000259" key="9">
    <source>
        <dbReference type="PROSITE" id="PS50929"/>
    </source>
</evidence>
<keyword evidence="4" id="KW-0547">Nucleotide-binding</keyword>
<dbReference type="PANTHER" id="PTHR24223">
    <property type="entry name" value="ATP-BINDING CASSETTE SUB-FAMILY C"/>
    <property type="match status" value="1"/>
</dbReference>
<keyword evidence="5" id="KW-0067">ATP-binding</keyword>
<feature type="transmembrane region" description="Helical" evidence="8">
    <location>
        <begin position="71"/>
        <end position="90"/>
    </location>
</feature>